<dbReference type="Gene3D" id="3.40.50.300">
    <property type="entry name" value="P-loop containing nucleotide triphosphate hydrolases"/>
    <property type="match status" value="2"/>
</dbReference>
<gene>
    <name evidence="2" type="ORF">P8935_10850</name>
</gene>
<protein>
    <recommendedName>
        <fullName evidence="1">AAA+ ATPase domain-containing protein</fullName>
    </recommendedName>
</protein>
<feature type="domain" description="AAA+ ATPase" evidence="1">
    <location>
        <begin position="197"/>
        <end position="392"/>
    </location>
</feature>
<reference evidence="2" key="1">
    <citation type="submission" date="2023-03" db="EMBL/GenBank/DDBJ databases">
        <title>Edaphobacter sp.</title>
        <authorList>
            <person name="Huber K.J."/>
            <person name="Papendorf J."/>
            <person name="Pilke C."/>
            <person name="Bunk B."/>
            <person name="Sproeer C."/>
            <person name="Pester M."/>
        </authorList>
    </citation>
    <scope>NUCLEOTIDE SEQUENCE</scope>
    <source>
        <strain evidence="2">DSM 110680</strain>
    </source>
</reference>
<evidence type="ECO:0000313" key="2">
    <source>
        <dbReference type="EMBL" id="XBH19791.1"/>
    </source>
</evidence>
<proteinExistence type="predicted"/>
<dbReference type="SUPFAM" id="SSF52540">
    <property type="entry name" value="P-loop containing nucleoside triphosphate hydrolases"/>
    <property type="match status" value="1"/>
</dbReference>
<dbReference type="AlphaFoldDB" id="A0AAU7DR68"/>
<dbReference type="SMART" id="SM00382">
    <property type="entry name" value="AAA"/>
    <property type="match status" value="1"/>
</dbReference>
<dbReference type="InterPro" id="IPR003593">
    <property type="entry name" value="AAA+_ATPase"/>
</dbReference>
<dbReference type="Gene3D" id="1.10.8.60">
    <property type="match status" value="1"/>
</dbReference>
<evidence type="ECO:0000259" key="1">
    <source>
        <dbReference type="SMART" id="SM00382"/>
    </source>
</evidence>
<dbReference type="InterPro" id="IPR027417">
    <property type="entry name" value="P-loop_NTPase"/>
</dbReference>
<organism evidence="2">
    <name type="scientific">Telmatobacter sp. DSM 110680</name>
    <dbReference type="NCBI Taxonomy" id="3036704"/>
    <lineage>
        <taxon>Bacteria</taxon>
        <taxon>Pseudomonadati</taxon>
        <taxon>Acidobacteriota</taxon>
        <taxon>Terriglobia</taxon>
        <taxon>Terriglobales</taxon>
        <taxon>Acidobacteriaceae</taxon>
        <taxon>Telmatobacter</taxon>
    </lineage>
</organism>
<name>A0AAU7DR68_9BACT</name>
<accession>A0AAU7DR68</accession>
<dbReference type="EMBL" id="CP121196">
    <property type="protein sequence ID" value="XBH19791.1"/>
    <property type="molecule type" value="Genomic_DNA"/>
</dbReference>
<sequence length="483" mass="54513">MLVRAKLVTEMDIAKALERLSMCGGRLGENLIAIGAITKDTLERFMHRTPREPENILATGLDESDLLSLMLKLVYVGRLQTVRQFGDAIKLPYNIILELVRMAVDRSLLQNLGARSSDSLIDLAYTFTEQGKRFVIDAMNRQHYTGPAPVTLDEFTDQVNMQKLTNELVTPEKITAATTGLAFDARIMEQAGPALNSGRAMLLYGPPGNGKTTVAQRFASVFSDVIYVPYSVMVEGQIIRVHDPSIHLPLQTTSIEDEDAFTVVRAQSYDARWVPCQRPFVITGGELTLEMLDLRYDTTGHYYEAPLHVKALGGCFLIDDFGRQIVSPTNLLNRWIVPLESKVDYLKLHTGKTFSIPFEELVIFSTNLEPEDLMDPAFLRRLPYKIEVGAPSKENYKKIFVSECQKQAVEMTDEIFDAIVHKVMVDKGLELAAYHPRFIVDQVIATCRFMREAPHFEPRFIDYAIDNLRVRQSSAKKTTQARV</sequence>
<dbReference type="RefSeq" id="WP_348265012.1">
    <property type="nucleotide sequence ID" value="NZ_CP121196.1"/>
</dbReference>